<evidence type="ECO:0000256" key="5">
    <source>
        <dbReference type="ARBA" id="ARBA00004838"/>
    </source>
</evidence>
<gene>
    <name evidence="26" type="ORF">EVG20_g9569</name>
</gene>
<evidence type="ECO:0000259" key="24">
    <source>
        <dbReference type="PROSITE" id="PS50016"/>
    </source>
</evidence>
<evidence type="ECO:0000313" key="27">
    <source>
        <dbReference type="Proteomes" id="UP000298327"/>
    </source>
</evidence>
<evidence type="ECO:0000256" key="11">
    <source>
        <dbReference type="ARBA" id="ARBA00022723"/>
    </source>
</evidence>
<dbReference type="InterPro" id="IPR015911">
    <property type="entry name" value="Phosphoglycerate_kinase_CS"/>
</dbReference>
<dbReference type="InterPro" id="IPR001965">
    <property type="entry name" value="Znf_PHD"/>
</dbReference>
<evidence type="ECO:0000256" key="7">
    <source>
        <dbReference type="ARBA" id="ARBA00011245"/>
    </source>
</evidence>
<dbReference type="PANTHER" id="PTHR11406">
    <property type="entry name" value="PHOSPHOGLYCERATE KINASE"/>
    <property type="match status" value="1"/>
</dbReference>
<comment type="function">
    <text evidence="3">Histone demethylase that specifically demethylates 'Lys-36' of histone H3, thereby playing a central role in histone code.</text>
</comment>
<comment type="caution">
    <text evidence="26">The sequence shown here is derived from an EMBL/GenBank/DDBJ whole genome shotgun (WGS) entry which is preliminary data.</text>
</comment>
<dbReference type="GO" id="GO:0005524">
    <property type="term" value="F:ATP binding"/>
    <property type="evidence" value="ECO:0007669"/>
    <property type="project" value="UniProtKB-KW"/>
</dbReference>
<dbReference type="GO" id="GO:0006094">
    <property type="term" value="P:gluconeogenesis"/>
    <property type="evidence" value="ECO:0007669"/>
    <property type="project" value="TreeGrafter"/>
</dbReference>
<dbReference type="InterPro" id="IPR041070">
    <property type="entry name" value="JHD"/>
</dbReference>
<dbReference type="InterPro" id="IPR001576">
    <property type="entry name" value="Phosphoglycerate_kinase"/>
</dbReference>
<evidence type="ECO:0000256" key="1">
    <source>
        <dbReference type="ARBA" id="ARBA00000642"/>
    </source>
</evidence>
<evidence type="ECO:0000256" key="18">
    <source>
        <dbReference type="ARBA" id="ARBA00023152"/>
    </source>
</evidence>
<dbReference type="GO" id="GO:0043531">
    <property type="term" value="F:ADP binding"/>
    <property type="evidence" value="ECO:0007669"/>
    <property type="project" value="TreeGrafter"/>
</dbReference>
<keyword evidence="15" id="KW-0862">Zinc</keyword>
<dbReference type="OrthoDB" id="275353at2759"/>
<keyword evidence="16" id="KW-0067">ATP-binding</keyword>
<dbReference type="Pfam" id="PF17811">
    <property type="entry name" value="JHD"/>
    <property type="match status" value="1"/>
</dbReference>
<protein>
    <recommendedName>
        <fullName evidence="9 22">Phosphoglycerate kinase</fullName>
        <ecNumber evidence="8 22">2.7.2.3</ecNumber>
    </recommendedName>
</protein>
<evidence type="ECO:0000256" key="16">
    <source>
        <dbReference type="ARBA" id="ARBA00022840"/>
    </source>
</evidence>
<dbReference type="HAMAP" id="MF_00145">
    <property type="entry name" value="Phosphoglyc_kinase"/>
    <property type="match status" value="1"/>
</dbReference>
<comment type="subcellular location">
    <subcellularLocation>
        <location evidence="4">Nucleus</location>
    </subcellularLocation>
</comment>
<dbReference type="AlphaFoldDB" id="A0A4Y9XXA3"/>
<dbReference type="SMART" id="SM00558">
    <property type="entry name" value="JmjC"/>
    <property type="match status" value="1"/>
</dbReference>
<reference evidence="26 27" key="1">
    <citation type="submission" date="2019-02" db="EMBL/GenBank/DDBJ databases">
        <title>Genome sequencing of the rare red list fungi Dentipellis fragilis.</title>
        <authorList>
            <person name="Buettner E."/>
            <person name="Kellner H."/>
        </authorList>
    </citation>
    <scope>NUCLEOTIDE SEQUENCE [LARGE SCALE GENOMIC DNA]</scope>
    <source>
        <strain evidence="26 27">DSM 105465</strain>
    </source>
</reference>
<feature type="domain" description="PHD-type" evidence="24">
    <location>
        <begin position="458"/>
        <end position="514"/>
    </location>
</feature>
<comment type="pathway">
    <text evidence="5">Carbohydrate degradation; glycolysis; pyruvate from D-glyceraldehyde 3-phosphate: step 2/5.</text>
</comment>
<dbReference type="CDD" id="cd00318">
    <property type="entry name" value="Phosphoglycerate_kinase"/>
    <property type="match status" value="1"/>
</dbReference>
<dbReference type="Gene3D" id="2.60.120.650">
    <property type="entry name" value="Cupin"/>
    <property type="match status" value="1"/>
</dbReference>
<evidence type="ECO:0000256" key="8">
    <source>
        <dbReference type="ARBA" id="ARBA00013061"/>
    </source>
</evidence>
<keyword evidence="14 22" id="KW-0418">Kinase</keyword>
<dbReference type="STRING" id="205917.A0A4Y9XXA3"/>
<evidence type="ECO:0000256" key="15">
    <source>
        <dbReference type="ARBA" id="ARBA00022833"/>
    </source>
</evidence>
<organism evidence="26 27">
    <name type="scientific">Dentipellis fragilis</name>
    <dbReference type="NCBI Taxonomy" id="205917"/>
    <lineage>
        <taxon>Eukaryota</taxon>
        <taxon>Fungi</taxon>
        <taxon>Dikarya</taxon>
        <taxon>Basidiomycota</taxon>
        <taxon>Agaricomycotina</taxon>
        <taxon>Agaricomycetes</taxon>
        <taxon>Russulales</taxon>
        <taxon>Hericiaceae</taxon>
        <taxon>Dentipellis</taxon>
    </lineage>
</organism>
<keyword evidence="19" id="KW-0539">Nucleus</keyword>
<evidence type="ECO:0000256" key="2">
    <source>
        <dbReference type="ARBA" id="ARBA00001946"/>
    </source>
</evidence>
<comment type="cofactor">
    <cofactor evidence="2">
        <name>Mg(2+)</name>
        <dbReference type="ChEBI" id="CHEBI:18420"/>
    </cofactor>
</comment>
<evidence type="ECO:0000256" key="6">
    <source>
        <dbReference type="ARBA" id="ARBA00008982"/>
    </source>
</evidence>
<dbReference type="InterPro" id="IPR011011">
    <property type="entry name" value="Znf_FYVE_PHD"/>
</dbReference>
<evidence type="ECO:0000256" key="21">
    <source>
        <dbReference type="PROSITE-ProRule" id="PRU00146"/>
    </source>
</evidence>
<dbReference type="InterPro" id="IPR003347">
    <property type="entry name" value="JmjC_dom"/>
</dbReference>
<dbReference type="Pfam" id="PF00162">
    <property type="entry name" value="PGK"/>
    <property type="match status" value="1"/>
</dbReference>
<accession>A0A4Y9XXA3</accession>
<dbReference type="SUPFAM" id="SSF57903">
    <property type="entry name" value="FYVE/PHD zinc finger"/>
    <property type="match status" value="1"/>
</dbReference>
<dbReference type="GO" id="GO:0005634">
    <property type="term" value="C:nucleus"/>
    <property type="evidence" value="ECO:0007669"/>
    <property type="project" value="UniProtKB-SubCell"/>
</dbReference>
<evidence type="ECO:0000256" key="23">
    <source>
        <dbReference type="RuleBase" id="RU000696"/>
    </source>
</evidence>
<dbReference type="EMBL" id="SEOQ01000989">
    <property type="protein sequence ID" value="TFY54776.1"/>
    <property type="molecule type" value="Genomic_DNA"/>
</dbReference>
<feature type="domain" description="JmjC" evidence="25">
    <location>
        <begin position="664"/>
        <end position="806"/>
    </location>
</feature>
<name>A0A4Y9XXA3_9AGAM</name>
<dbReference type="GO" id="GO:0008270">
    <property type="term" value="F:zinc ion binding"/>
    <property type="evidence" value="ECO:0007669"/>
    <property type="project" value="UniProtKB-KW"/>
</dbReference>
<dbReference type="GO" id="GO:0006096">
    <property type="term" value="P:glycolytic process"/>
    <property type="evidence" value="ECO:0007669"/>
    <property type="project" value="UniProtKB-KW"/>
</dbReference>
<dbReference type="GO" id="GO:0005829">
    <property type="term" value="C:cytosol"/>
    <property type="evidence" value="ECO:0007669"/>
    <property type="project" value="TreeGrafter"/>
</dbReference>
<dbReference type="InterPro" id="IPR036043">
    <property type="entry name" value="Phosphoglycerate_kinase_sf"/>
</dbReference>
<evidence type="ECO:0000256" key="19">
    <source>
        <dbReference type="ARBA" id="ARBA00023242"/>
    </source>
</evidence>
<dbReference type="Proteomes" id="UP000298327">
    <property type="component" value="Unassembled WGS sequence"/>
</dbReference>
<dbReference type="SUPFAM" id="SSF51197">
    <property type="entry name" value="Clavaminate synthase-like"/>
    <property type="match status" value="1"/>
</dbReference>
<evidence type="ECO:0000256" key="14">
    <source>
        <dbReference type="ARBA" id="ARBA00022777"/>
    </source>
</evidence>
<evidence type="ECO:0000256" key="9">
    <source>
        <dbReference type="ARBA" id="ARBA00016471"/>
    </source>
</evidence>
<keyword evidence="10 22" id="KW-0808">Transferase</keyword>
<keyword evidence="13 21" id="KW-0863">Zinc-finger</keyword>
<evidence type="ECO:0000256" key="12">
    <source>
        <dbReference type="ARBA" id="ARBA00022741"/>
    </source>
</evidence>
<keyword evidence="17" id="KW-0460">Magnesium</keyword>
<dbReference type="PROSITE" id="PS00111">
    <property type="entry name" value="PGLYCERATE_KINASE"/>
    <property type="match status" value="1"/>
</dbReference>
<proteinExistence type="inferred from homology"/>
<keyword evidence="18" id="KW-0324">Glycolysis</keyword>
<dbReference type="InterPro" id="IPR015824">
    <property type="entry name" value="Phosphoglycerate_kinase_N"/>
</dbReference>
<evidence type="ECO:0000256" key="4">
    <source>
        <dbReference type="ARBA" id="ARBA00004123"/>
    </source>
</evidence>
<evidence type="ECO:0000256" key="3">
    <source>
        <dbReference type="ARBA" id="ARBA00003909"/>
    </source>
</evidence>
<dbReference type="Gene3D" id="3.30.40.10">
    <property type="entry name" value="Zinc/RING finger domain, C3HC4 (zinc finger)"/>
    <property type="match status" value="1"/>
</dbReference>
<evidence type="ECO:0000256" key="22">
    <source>
        <dbReference type="RuleBase" id="RU000532"/>
    </source>
</evidence>
<comment type="subunit">
    <text evidence="7 23">Monomer.</text>
</comment>
<comment type="catalytic activity">
    <reaction evidence="1 22">
        <text>(2R)-3-phosphoglycerate + ATP = (2R)-3-phospho-glyceroyl phosphate + ADP</text>
        <dbReference type="Rhea" id="RHEA:14801"/>
        <dbReference type="ChEBI" id="CHEBI:30616"/>
        <dbReference type="ChEBI" id="CHEBI:57604"/>
        <dbReference type="ChEBI" id="CHEBI:58272"/>
        <dbReference type="ChEBI" id="CHEBI:456216"/>
        <dbReference type="EC" id="2.7.2.3"/>
    </reaction>
</comment>
<dbReference type="InterPro" id="IPR019787">
    <property type="entry name" value="Znf_PHD-finger"/>
</dbReference>
<dbReference type="FunFam" id="3.40.50.1260:FF:000003">
    <property type="entry name" value="Phosphoglycerate kinase"/>
    <property type="match status" value="1"/>
</dbReference>
<evidence type="ECO:0000256" key="20">
    <source>
        <dbReference type="ARBA" id="ARBA00049965"/>
    </source>
</evidence>
<keyword evidence="27" id="KW-1185">Reference proteome</keyword>
<dbReference type="PROSITE" id="PS51184">
    <property type="entry name" value="JMJC"/>
    <property type="match status" value="1"/>
</dbReference>
<comment type="function">
    <text evidence="20">Catalyzes one of the two ATP producing reactions in the glycolytic pathway via the reversible conversion of 1,3-diphosphoglycerate to 3-phosphoglycerate. Both L- and D- forms of purine and pyrimidine nucleotides can be used as substrates, but the activity is much lower on pyrimidines. Negatively regulates the biosynthesis of acetyl-CoA from pyruvate in the mitochondrion.</text>
</comment>
<keyword evidence="11" id="KW-0479">Metal-binding</keyword>
<dbReference type="InterPro" id="IPR019786">
    <property type="entry name" value="Zinc_finger_PHD-type_CS"/>
</dbReference>
<evidence type="ECO:0000259" key="25">
    <source>
        <dbReference type="PROSITE" id="PS51184"/>
    </source>
</evidence>
<dbReference type="GO" id="GO:0004618">
    <property type="term" value="F:phosphoglycerate kinase activity"/>
    <property type="evidence" value="ECO:0007669"/>
    <property type="project" value="UniProtKB-EC"/>
</dbReference>
<evidence type="ECO:0000313" key="26">
    <source>
        <dbReference type="EMBL" id="TFY54776.1"/>
    </source>
</evidence>
<evidence type="ECO:0000256" key="17">
    <source>
        <dbReference type="ARBA" id="ARBA00022842"/>
    </source>
</evidence>
<dbReference type="InterPro" id="IPR013083">
    <property type="entry name" value="Znf_RING/FYVE/PHD"/>
</dbReference>
<keyword evidence="12" id="KW-0547">Nucleotide-binding</keyword>
<dbReference type="FunFam" id="3.40.50.1260:FF:000019">
    <property type="entry name" value="Phosphoglycerate kinase 1"/>
    <property type="match status" value="1"/>
</dbReference>
<evidence type="ECO:0000256" key="10">
    <source>
        <dbReference type="ARBA" id="ARBA00022679"/>
    </source>
</evidence>
<dbReference type="PRINTS" id="PR00477">
    <property type="entry name" value="PHGLYCKINASE"/>
</dbReference>
<dbReference type="Gene3D" id="3.40.50.1260">
    <property type="entry name" value="Phosphoglycerate kinase, N-terminal domain"/>
    <property type="match status" value="3"/>
</dbReference>
<dbReference type="SUPFAM" id="SSF53748">
    <property type="entry name" value="Phosphoglycerate kinase"/>
    <property type="match status" value="1"/>
</dbReference>
<comment type="similarity">
    <text evidence="6 22">Belongs to the phosphoglycerate kinase family.</text>
</comment>
<dbReference type="PANTHER" id="PTHR11406:SF0">
    <property type="entry name" value="PHOSPHOGLYCERATE KINASE"/>
    <property type="match status" value="1"/>
</dbReference>
<dbReference type="EC" id="2.7.2.3" evidence="8 22"/>
<sequence length="994" mass="111009">MSLSQKLSITDLDLKGKRVLIRVDFNVPQQDGKITNPARIVAALPTIKYALDKGASTVILMSHLGRPDGKPNPKYSLQSVSEELSKLLDRPVKFLPDCVGPEVEAAVVSSEHGSVILLENLRFHIEEEGSVKDKDGKKTKADPAKVAEFRSNLTKLGEVYINDAFGTAHRAHSSMVGVKLPQRAAGFLMKKELDFFAKALENPERPFLAILGGAKVSDKIQLIDNLLDKACLPILTGYPRMAFTFKKILDHVAIGNSLFDEPGSQKVHEIVDKAKNNNVQLVFPVDYITADKFDKSANTGVASDSEGIPDGWMGLDAGPKSRDLFNQTVLQAKTILWNGPPGVFEFPAFAEGSKALLDATVEAAQKGATVIVGGGDTATVVAQYKAEDKLSHVSTGGGASLELLEGKVYFISNYSAIAKLKLRSLTGINAHTAIWFNPRYFLVNPPFALDTKSTRSPADVCPACENSSQLSVDSEKENWVRCDACRVWFHWRCVSKGGDLDLIDKWYCDSCRNSNPLYVITVKPPARKSMRKKTVRDYADLHSGVNPSDTQRWSYHLETRQFAEDKFRRMTGSEVTQDWLENDPTAMTEPIVINLPEGLGMKMPDGHLTVNEIAEIIGRDNPVEVIDVSTQSNLPGWTLGKWADYYSLEPVDRDKIRNVISLEISGSKLAEQVLPPRLVREVDWVERFWPSTKRAGAWTDWHVDFAGSSVYYHVLRGSKVFYLVRPSSANLAAYERWSGTEMQCNTWLGDIVDVVTKVVLTGGNTMIIPTGWIHAVYTPEDTLVFGGNFLHSYNAAIQLRIRDIEISTHVPKKFRFPMFAKLSWYVGERYMRDLKAKEEFSDRVLDSLQAIAGFLVSEARMIERGPEAAKKEAKEQIPNDRVKDPSALARELRWRVRLAAGYESEGETHGLAWRRQKGFHSHARIKTGQKRGVSASEDMQDTSTFRNFQPRSWEDVEETTNQSTAQVAQVKSLCEGDAWKDNMKWLQLSDQGRY</sequence>
<dbReference type="PROSITE" id="PS01359">
    <property type="entry name" value="ZF_PHD_1"/>
    <property type="match status" value="1"/>
</dbReference>
<dbReference type="SMART" id="SM00249">
    <property type="entry name" value="PHD"/>
    <property type="match status" value="1"/>
</dbReference>
<evidence type="ECO:0000256" key="13">
    <source>
        <dbReference type="ARBA" id="ARBA00022771"/>
    </source>
</evidence>
<dbReference type="PROSITE" id="PS50016">
    <property type="entry name" value="ZF_PHD_2"/>
    <property type="match status" value="1"/>
</dbReference>